<reference evidence="1 2" key="1">
    <citation type="submission" date="2020-10" db="EMBL/GenBank/DDBJ databases">
        <title>Connecting structure to function with the recovery of over 1000 high-quality activated sludge metagenome-assembled genomes encoding full-length rRNA genes using long-read sequencing.</title>
        <authorList>
            <person name="Singleton C.M."/>
            <person name="Petriglieri F."/>
            <person name="Kristensen J.M."/>
            <person name="Kirkegaard R.H."/>
            <person name="Michaelsen T.Y."/>
            <person name="Andersen M.H."/>
            <person name="Karst S.M."/>
            <person name="Dueholm M.S."/>
            <person name="Nielsen P.H."/>
            <person name="Albertsen M."/>
        </authorList>
    </citation>
    <scope>NUCLEOTIDE SEQUENCE [LARGE SCALE GENOMIC DNA]</scope>
    <source>
        <strain evidence="1">Ribe_18-Q3-R11-54_MAXAC.273</strain>
    </source>
</reference>
<comment type="caution">
    <text evidence="1">The sequence shown here is derived from an EMBL/GenBank/DDBJ whole genome shotgun (WGS) entry which is preliminary data.</text>
</comment>
<proteinExistence type="predicted"/>
<organism evidence="1 2">
    <name type="scientific">Candidatus Opimibacter skivensis</name>
    <dbReference type="NCBI Taxonomy" id="2982028"/>
    <lineage>
        <taxon>Bacteria</taxon>
        <taxon>Pseudomonadati</taxon>
        <taxon>Bacteroidota</taxon>
        <taxon>Saprospiria</taxon>
        <taxon>Saprospirales</taxon>
        <taxon>Saprospiraceae</taxon>
        <taxon>Candidatus Opimibacter</taxon>
    </lineage>
</organism>
<evidence type="ECO:0000313" key="2">
    <source>
        <dbReference type="Proteomes" id="UP000808337"/>
    </source>
</evidence>
<gene>
    <name evidence="1" type="ORF">IPP15_20305</name>
</gene>
<dbReference type="Proteomes" id="UP000808337">
    <property type="component" value="Unassembled WGS sequence"/>
</dbReference>
<sequence>MPANRKLRIILDTNIWISFLISNRQHNLDLLLHKSKVNILFSTELLNEIKDTIEKPKLTKYFSSMIVPLGKDHRLLRTGTSHPWELMQIYFLIPYSKFNFQIRYSLFVIRYSIFPSQFPHFPYFTSALIPLALSFWETCIYTIGKKTSGYETHHYIFPFLHLHWNSQQPSHL</sequence>
<evidence type="ECO:0000313" key="1">
    <source>
        <dbReference type="EMBL" id="MBK9984674.1"/>
    </source>
</evidence>
<dbReference type="InterPro" id="IPR002850">
    <property type="entry name" value="PIN_toxin-like"/>
</dbReference>
<dbReference type="NCBIfam" id="TIGR00305">
    <property type="entry name" value="putative toxin-antitoxin system toxin component, PIN family"/>
    <property type="match status" value="1"/>
</dbReference>
<accession>A0A9D7SYV9</accession>
<name>A0A9D7SYV9_9BACT</name>
<dbReference type="EMBL" id="JADKGY010000030">
    <property type="protein sequence ID" value="MBK9984674.1"/>
    <property type="molecule type" value="Genomic_DNA"/>
</dbReference>
<protein>
    <submittedName>
        <fullName evidence="1">Toxin-antitoxin system toxin component, PIN family</fullName>
    </submittedName>
</protein>
<dbReference type="AlphaFoldDB" id="A0A9D7SYV9"/>